<evidence type="ECO:0000313" key="1">
    <source>
        <dbReference type="EMBL" id="MPN14124.1"/>
    </source>
</evidence>
<gene>
    <name evidence="1" type="ORF">SDC9_161450</name>
</gene>
<sequence length="60" mass="6725">MSIALPDENATTRAREESKERILSFIKDALRVAGGYGQRVQKDELTRASLSVDFLLKELS</sequence>
<dbReference type="EMBL" id="VSSQ01060715">
    <property type="protein sequence ID" value="MPN14124.1"/>
    <property type="molecule type" value="Genomic_DNA"/>
</dbReference>
<name>A0A645FPG0_9ZZZZ</name>
<proteinExistence type="predicted"/>
<dbReference type="AlphaFoldDB" id="A0A645FPG0"/>
<comment type="caution">
    <text evidence="1">The sequence shown here is derived from an EMBL/GenBank/DDBJ whole genome shotgun (WGS) entry which is preliminary data.</text>
</comment>
<reference evidence="1" key="1">
    <citation type="submission" date="2019-08" db="EMBL/GenBank/DDBJ databases">
        <authorList>
            <person name="Kucharzyk K."/>
            <person name="Murdoch R.W."/>
            <person name="Higgins S."/>
            <person name="Loffler F."/>
        </authorList>
    </citation>
    <scope>NUCLEOTIDE SEQUENCE</scope>
</reference>
<accession>A0A645FPG0</accession>
<organism evidence="1">
    <name type="scientific">bioreactor metagenome</name>
    <dbReference type="NCBI Taxonomy" id="1076179"/>
    <lineage>
        <taxon>unclassified sequences</taxon>
        <taxon>metagenomes</taxon>
        <taxon>ecological metagenomes</taxon>
    </lineage>
</organism>
<protein>
    <submittedName>
        <fullName evidence="1">Uncharacterized protein</fullName>
    </submittedName>
</protein>